<evidence type="ECO:0000313" key="2">
    <source>
        <dbReference type="EMBL" id="WHY88365.1"/>
    </source>
</evidence>
<dbReference type="AlphaFoldDB" id="A0AA95SAP8"/>
<keyword evidence="1" id="KW-1133">Transmembrane helix</keyword>
<dbReference type="NCBIfam" id="TIGR01598">
    <property type="entry name" value="holin_phiLC3"/>
    <property type="match status" value="1"/>
</dbReference>
<protein>
    <submittedName>
        <fullName evidence="2">Phage holin</fullName>
    </submittedName>
</protein>
<reference evidence="2" key="1">
    <citation type="submission" date="2023-05" db="EMBL/GenBank/DDBJ databases">
        <title>Comparative genomics of Bacillaceae isolates and their secondary metabolite potential.</title>
        <authorList>
            <person name="Song L."/>
            <person name="Nielsen L.J."/>
            <person name="Mohite O."/>
            <person name="Xu X."/>
            <person name="Weber T."/>
            <person name="Kovacs A.T."/>
        </authorList>
    </citation>
    <scope>NUCLEOTIDE SEQUENCE</scope>
    <source>
        <strain evidence="2">XLM17</strain>
    </source>
</reference>
<proteinExistence type="predicted"/>
<organism evidence="2 3">
    <name type="scientific">Neobacillus novalis</name>
    <dbReference type="NCBI Taxonomy" id="220687"/>
    <lineage>
        <taxon>Bacteria</taxon>
        <taxon>Bacillati</taxon>
        <taxon>Bacillota</taxon>
        <taxon>Bacilli</taxon>
        <taxon>Bacillales</taxon>
        <taxon>Bacillaceae</taxon>
        <taxon>Neobacillus</taxon>
    </lineage>
</organism>
<feature type="transmembrane region" description="Helical" evidence="1">
    <location>
        <begin position="46"/>
        <end position="67"/>
    </location>
</feature>
<dbReference type="InterPro" id="IPR006485">
    <property type="entry name" value="Phage-like_holin"/>
</dbReference>
<evidence type="ECO:0000313" key="3">
    <source>
        <dbReference type="Proteomes" id="UP001178288"/>
    </source>
</evidence>
<gene>
    <name evidence="2" type="ORF">QNH39_11225</name>
</gene>
<dbReference type="Proteomes" id="UP001178288">
    <property type="component" value="Chromosome"/>
</dbReference>
<dbReference type="EMBL" id="CP126114">
    <property type="protein sequence ID" value="WHY88365.1"/>
    <property type="molecule type" value="Genomic_DNA"/>
</dbReference>
<name>A0AA95SAP8_9BACI</name>
<dbReference type="Pfam" id="PF04531">
    <property type="entry name" value="Phage_holin_1"/>
    <property type="match status" value="1"/>
</dbReference>
<keyword evidence="1" id="KW-0472">Membrane</keyword>
<accession>A0AA95SAP8</accession>
<dbReference type="RefSeq" id="WP_066086091.1">
    <property type="nucleotide sequence ID" value="NZ_CP126114.1"/>
</dbReference>
<dbReference type="KEGG" id="nnv:QNH39_11225"/>
<sequence length="88" mass="9889">MINWKVRFRNRNWVIAFISQLLIVAQLVLAALNSLHITDFQLTDAIQSNIIALANAVFVLLSMLGLVQDPTTKGYGDSDRALKYEDPN</sequence>
<evidence type="ECO:0000256" key="1">
    <source>
        <dbReference type="SAM" id="Phobius"/>
    </source>
</evidence>
<keyword evidence="3" id="KW-1185">Reference proteome</keyword>
<keyword evidence="1" id="KW-0812">Transmembrane</keyword>